<protein>
    <recommendedName>
        <fullName evidence="15">Lysosome-associated membrane glycoprotein 2</fullName>
    </recommendedName>
</protein>
<keyword evidence="11 16" id="KW-1015">Disulfide bond</keyword>
<evidence type="ECO:0000256" key="1">
    <source>
        <dbReference type="ARBA" id="ARBA00004251"/>
    </source>
</evidence>
<keyword evidence="12" id="KW-0325">Glycoprotein</keyword>
<feature type="chain" id="PRO_5034123115" description="Lysosome-associated membrane glycoprotein 2" evidence="19">
    <location>
        <begin position="18"/>
        <end position="586"/>
    </location>
</feature>
<keyword evidence="23" id="KW-1185">Reference proteome</keyword>
<evidence type="ECO:0000256" key="16">
    <source>
        <dbReference type="PROSITE-ProRule" id="PRU00740"/>
    </source>
</evidence>
<evidence type="ECO:0000256" key="5">
    <source>
        <dbReference type="ARBA" id="ARBA00022692"/>
    </source>
</evidence>
<dbReference type="FunFam" id="2.40.160.110:FF:000001">
    <property type="entry name" value="lysosome-associated membrane glycoprotein 2 isoform X2"/>
    <property type="match status" value="1"/>
</dbReference>
<comment type="similarity">
    <text evidence="16">Belongs to the LAMP family.</text>
</comment>
<keyword evidence="10 16" id="KW-0472">Membrane</keyword>
<feature type="region of interest" description="Disordered" evidence="17">
    <location>
        <begin position="344"/>
        <end position="393"/>
    </location>
</feature>
<accession>A0A8C5JKA6</accession>
<evidence type="ECO:0000259" key="21">
    <source>
        <dbReference type="Pfam" id="PF21222"/>
    </source>
</evidence>
<dbReference type="Pfam" id="PF21222">
    <property type="entry name" value="Lamp2_2nd"/>
    <property type="match status" value="1"/>
</dbReference>
<dbReference type="InterPro" id="IPR018134">
    <property type="entry name" value="LAMP_CS"/>
</dbReference>
<evidence type="ECO:0000256" key="6">
    <source>
        <dbReference type="ARBA" id="ARBA00022729"/>
    </source>
</evidence>
<dbReference type="Gene3D" id="2.40.160.110">
    <property type="match status" value="2"/>
</dbReference>
<evidence type="ECO:0000256" key="2">
    <source>
        <dbReference type="ARBA" id="ARBA00004530"/>
    </source>
</evidence>
<evidence type="ECO:0000313" key="23">
    <source>
        <dbReference type="Proteomes" id="UP000694408"/>
    </source>
</evidence>
<evidence type="ECO:0000256" key="7">
    <source>
        <dbReference type="ARBA" id="ARBA00022753"/>
    </source>
</evidence>
<feature type="compositionally biased region" description="Low complexity" evidence="17">
    <location>
        <begin position="355"/>
        <end position="374"/>
    </location>
</feature>
<evidence type="ECO:0000256" key="9">
    <source>
        <dbReference type="ARBA" id="ARBA00023006"/>
    </source>
</evidence>
<reference evidence="22" key="2">
    <citation type="submission" date="2025-09" db="UniProtKB">
        <authorList>
            <consortium name="Ensembl"/>
        </authorList>
    </citation>
    <scope>IDENTIFICATION</scope>
</reference>
<evidence type="ECO:0000256" key="4">
    <source>
        <dbReference type="ARBA" id="ARBA00022475"/>
    </source>
</evidence>
<organism evidence="22 23">
    <name type="scientific">Junco hyemalis</name>
    <name type="common">Dark-eyed junco</name>
    <dbReference type="NCBI Taxonomy" id="40217"/>
    <lineage>
        <taxon>Eukaryota</taxon>
        <taxon>Metazoa</taxon>
        <taxon>Chordata</taxon>
        <taxon>Craniata</taxon>
        <taxon>Vertebrata</taxon>
        <taxon>Euteleostomi</taxon>
        <taxon>Archelosauria</taxon>
        <taxon>Archosauria</taxon>
        <taxon>Dinosauria</taxon>
        <taxon>Saurischia</taxon>
        <taxon>Theropoda</taxon>
        <taxon>Coelurosauria</taxon>
        <taxon>Aves</taxon>
        <taxon>Neognathae</taxon>
        <taxon>Neoaves</taxon>
        <taxon>Telluraves</taxon>
        <taxon>Australaves</taxon>
        <taxon>Passeriformes</taxon>
        <taxon>Passerellidae</taxon>
        <taxon>Junco</taxon>
    </lineage>
</organism>
<evidence type="ECO:0000256" key="18">
    <source>
        <dbReference type="SAM" id="Phobius"/>
    </source>
</evidence>
<dbReference type="GO" id="GO:0005765">
    <property type="term" value="C:lysosomal membrane"/>
    <property type="evidence" value="ECO:0007669"/>
    <property type="project" value="UniProtKB-SubCell"/>
</dbReference>
<dbReference type="PROSITE" id="PS51407">
    <property type="entry name" value="LAMP_3"/>
    <property type="match status" value="1"/>
</dbReference>
<keyword evidence="7" id="KW-0967">Endosome</keyword>
<feature type="disulfide bond" evidence="16">
    <location>
        <begin position="507"/>
        <end position="544"/>
    </location>
</feature>
<dbReference type="GO" id="GO:0005886">
    <property type="term" value="C:plasma membrane"/>
    <property type="evidence" value="ECO:0007669"/>
    <property type="project" value="UniProtKB-SubCell"/>
</dbReference>
<evidence type="ECO:0000256" key="11">
    <source>
        <dbReference type="ARBA" id="ARBA00023157"/>
    </source>
</evidence>
<comment type="caution">
    <text evidence="16">Lacks conserved residue(s) required for the propagation of feature annotation.</text>
</comment>
<evidence type="ECO:0000259" key="20">
    <source>
        <dbReference type="Pfam" id="PF01299"/>
    </source>
</evidence>
<evidence type="ECO:0000256" key="13">
    <source>
        <dbReference type="ARBA" id="ARBA00023228"/>
    </source>
</evidence>
<feature type="region of interest" description="Disordered" evidence="17">
    <location>
        <begin position="71"/>
        <end position="161"/>
    </location>
</feature>
<evidence type="ECO:0000256" key="12">
    <source>
        <dbReference type="ARBA" id="ARBA00023180"/>
    </source>
</evidence>
<keyword evidence="4" id="KW-1003">Cell membrane</keyword>
<comment type="subcellular location">
    <subcellularLocation>
        <location evidence="1">Cell membrane</location>
        <topology evidence="1">Single-pass type I membrane protein</topology>
    </subcellularLocation>
    <subcellularLocation>
        <location evidence="3">Cytoplasmic vesicle</location>
        <location evidence="3">Autophagosome membrane</location>
    </subcellularLocation>
    <subcellularLocation>
        <location evidence="2">Endosome membrane</location>
        <topology evidence="2">Single-pass type I membrane protein</topology>
    </subcellularLocation>
    <subcellularLocation>
        <location evidence="16">Lysosome membrane</location>
        <topology evidence="16">Single-pass type I membrane protein</topology>
    </subcellularLocation>
</comment>
<dbReference type="AlphaFoldDB" id="A0A8C5JKA6"/>
<feature type="domain" description="Lysosome-associated membrane glycoprotein 2-like luminal" evidence="20">
    <location>
        <begin position="389"/>
        <end position="534"/>
    </location>
</feature>
<feature type="compositionally biased region" description="Pro residues" evidence="17">
    <location>
        <begin position="375"/>
        <end position="386"/>
    </location>
</feature>
<keyword evidence="5 16" id="KW-0812">Transmembrane</keyword>
<feature type="transmembrane region" description="Helical" evidence="18">
    <location>
        <begin position="551"/>
        <end position="574"/>
    </location>
</feature>
<keyword evidence="6 19" id="KW-0732">Signal</keyword>
<feature type="signal peptide" evidence="19">
    <location>
        <begin position="1"/>
        <end position="17"/>
    </location>
</feature>
<dbReference type="InterPro" id="IPR002000">
    <property type="entry name" value="Lysosome-assoc_membr_glycop"/>
</dbReference>
<keyword evidence="14" id="KW-0968">Cytoplasmic vesicle</keyword>
<feature type="domain" description="Lysosome-associated membrane glycoprotein 2-like transmembrane" evidence="21">
    <location>
        <begin position="553"/>
        <end position="584"/>
    </location>
</feature>
<evidence type="ECO:0000256" key="10">
    <source>
        <dbReference type="ARBA" id="ARBA00023136"/>
    </source>
</evidence>
<evidence type="ECO:0000256" key="17">
    <source>
        <dbReference type="SAM" id="MobiDB-lite"/>
    </source>
</evidence>
<keyword evidence="9" id="KW-0072">Autophagy</keyword>
<evidence type="ECO:0000256" key="14">
    <source>
        <dbReference type="ARBA" id="ARBA00023329"/>
    </source>
</evidence>
<dbReference type="Proteomes" id="UP000694408">
    <property type="component" value="Unplaced"/>
</dbReference>
<dbReference type="Ensembl" id="ENSJHYT00000023188.1">
    <property type="protein sequence ID" value="ENSJHYP00000019235.1"/>
    <property type="gene ID" value="ENSJHYG00000014622.1"/>
</dbReference>
<evidence type="ECO:0000256" key="19">
    <source>
        <dbReference type="SAM" id="SignalP"/>
    </source>
</evidence>
<dbReference type="GO" id="GO:0072594">
    <property type="term" value="P:establishment of protein localization to organelle"/>
    <property type="evidence" value="ECO:0007669"/>
    <property type="project" value="TreeGrafter"/>
</dbReference>
<dbReference type="PROSITE" id="PS00310">
    <property type="entry name" value="LAMP_1"/>
    <property type="match status" value="1"/>
</dbReference>
<feature type="compositionally biased region" description="Low complexity" evidence="17">
    <location>
        <begin position="146"/>
        <end position="161"/>
    </location>
</feature>
<dbReference type="PANTHER" id="PTHR11506:SF6">
    <property type="entry name" value="LYSOSOME-ASSOCIATED MEMBRANE GLYCOPROTEIN 2"/>
    <property type="match status" value="1"/>
</dbReference>
<feature type="region of interest" description="Disordered" evidence="17">
    <location>
        <begin position="35"/>
        <end position="56"/>
    </location>
</feature>
<keyword evidence="8 18" id="KW-1133">Transmembrane helix</keyword>
<dbReference type="Pfam" id="PF01299">
    <property type="entry name" value="Lamp2-like_luminal"/>
    <property type="match status" value="1"/>
</dbReference>
<evidence type="ECO:0000256" key="8">
    <source>
        <dbReference type="ARBA" id="ARBA00022989"/>
    </source>
</evidence>
<evidence type="ECO:0000313" key="22">
    <source>
        <dbReference type="Ensembl" id="ENSJHYP00000019235.1"/>
    </source>
</evidence>
<name>A0A8C5JKA6_JUNHY</name>
<proteinExistence type="inferred from homology"/>
<dbReference type="PANTHER" id="PTHR11506">
    <property type="entry name" value="LYSOSOME-ASSOCIATED MEMBRANE GLYCOPROTEIN"/>
    <property type="match status" value="1"/>
</dbReference>
<feature type="disulfide bond" evidence="16">
    <location>
        <begin position="314"/>
        <end position="350"/>
    </location>
</feature>
<keyword evidence="13 16" id="KW-0458">Lysosome</keyword>
<dbReference type="InterPro" id="IPR048528">
    <property type="entry name" value="Lamp2-like_luminal"/>
</dbReference>
<evidence type="ECO:0000256" key="3">
    <source>
        <dbReference type="ARBA" id="ARBA00004652"/>
    </source>
</evidence>
<dbReference type="InterPro" id="IPR048524">
    <property type="entry name" value="Lamp2-like_TM"/>
</dbReference>
<dbReference type="PRINTS" id="PR00336">
    <property type="entry name" value="LYSASSOCTDMP"/>
</dbReference>
<dbReference type="GO" id="GO:0031902">
    <property type="term" value="C:late endosome membrane"/>
    <property type="evidence" value="ECO:0007669"/>
    <property type="project" value="TreeGrafter"/>
</dbReference>
<sequence>MGNIFILYLFFLSESLCIKLLWTCTACKVPLPSLEQRQGTPQTLPRGRTSCRYPGPAEATAAVPAAVPAAGAAAGPGLGQERTKPDPPARGGARRAARPRSTESSGGAERRLAARGRPRPAPHMTASEVFVAPARPGRSPCPGVPAAAGSSSSTAAAMGPRRSAASSRGRLLLPLLLLGVSGFFQSYAVEVDIKDASNATCLYANWMMRFLITYESNNGDYKTTTLNLSSSATHNGSVCGNDTQAALVAVQFGEGHSWSINITKNNETYQGDFMTLTYNTNDTAVFPDAKRKGPVTIFMKDPAGPVQLNTVFVCHNSFVIEAENITQIFWNVTVQAFVQNGTVSKKETRCPADRPTSAPTVPPTSANATTAPTTAAPPAPTPPKPVENPDTGNYSLKSGNKTCFLASVGLQLNVSQDKPLLININPKTTVADGACGNTTATLKLNDGNSTLIGFTFAVKNASASVQKFYLREVNVTLLNRLNGSVISSADNNNLSKWDAFLGSSYMCRKEQTLQINENVQVHTFNLWIQPFLVEANKFATAQECSLDDDSILIPIVVGAALAVLIAIIVVAYIIGRRKSYAGYQTL</sequence>
<reference evidence="22" key="1">
    <citation type="submission" date="2025-08" db="UniProtKB">
        <authorList>
            <consortium name="Ensembl"/>
        </authorList>
    </citation>
    <scope>IDENTIFICATION</scope>
</reference>
<dbReference type="OMA" id="NDITIMF"/>
<evidence type="ECO:0000256" key="15">
    <source>
        <dbReference type="ARBA" id="ARBA00074380"/>
    </source>
</evidence>